<dbReference type="GO" id="GO:0005524">
    <property type="term" value="F:ATP binding"/>
    <property type="evidence" value="ECO:0007669"/>
    <property type="project" value="InterPro"/>
</dbReference>
<feature type="region of interest" description="Disordered" evidence="1">
    <location>
        <begin position="27"/>
        <end position="95"/>
    </location>
</feature>
<organism evidence="3 4">
    <name type="scientific">Armillaria luteobubalina</name>
    <dbReference type="NCBI Taxonomy" id="153913"/>
    <lineage>
        <taxon>Eukaryota</taxon>
        <taxon>Fungi</taxon>
        <taxon>Dikarya</taxon>
        <taxon>Basidiomycota</taxon>
        <taxon>Agaricomycotina</taxon>
        <taxon>Agaricomycetes</taxon>
        <taxon>Agaricomycetidae</taxon>
        <taxon>Agaricales</taxon>
        <taxon>Marasmiineae</taxon>
        <taxon>Physalacriaceae</taxon>
        <taxon>Armillaria</taxon>
    </lineage>
</organism>
<dbReference type="GO" id="GO:0004672">
    <property type="term" value="F:protein kinase activity"/>
    <property type="evidence" value="ECO:0007669"/>
    <property type="project" value="InterPro"/>
</dbReference>
<evidence type="ECO:0000256" key="1">
    <source>
        <dbReference type="SAM" id="MobiDB-lite"/>
    </source>
</evidence>
<dbReference type="Gene3D" id="1.10.510.10">
    <property type="entry name" value="Transferase(Phosphotransferase) domain 1"/>
    <property type="match status" value="1"/>
</dbReference>
<feature type="compositionally biased region" description="Low complexity" evidence="1">
    <location>
        <begin position="64"/>
        <end position="74"/>
    </location>
</feature>
<dbReference type="InterPro" id="IPR040976">
    <property type="entry name" value="Pkinase_fungal"/>
</dbReference>
<sequence>MDATEDVLDTVGKNVIPLLKVRACQESMTPAPRKEQDTLLNDGGLSATEHGTAVDTDSEDADDISSTWSAASSRSMKRKLDGGDESSSKVSRQTCDSQATVSVRRVLDPIDENELARNLPNDEKVRVHCTTSAMRMLSSATVRPHALVDRDRLPLYQGWDKGNSTNLCNGLKMTLETSEKSKIILVLGDVIHRQYGLIGRDTCVVPASSLAWPDQELVVKISWPSIHCNSEKKFMDAAKAKADEMAVEGKRHWVLDHLPEILHSQDFRSNDKDTPQRRLAELLNKTEYADGTPFVYEEHLLRITVSERLFPITDLSDVKDIAQVFLDIFRCHHWLYENPQILHRDMSLNNMMYRKRFIGEGTIRILGVLNDFDLSSVTIPLQEATSLHRTGTPPYMAHELVGKSDVGHLYRHDIEAFYYVLLMLCCRYKIVWSAEGKVMKELSESKKDLPFAQWYDRTISWKGLAHDKHHFLTGVEPISLPKSFFAFLPWLNAMRLLFRRGLDALANSEIPQTCLPSYLTLPGTMQPSVPFDNKTLGGHITSEYFLQIMSEIDGHSLNK</sequence>
<dbReference type="Pfam" id="PF17667">
    <property type="entry name" value="Pkinase_fungal"/>
    <property type="match status" value="1"/>
</dbReference>
<evidence type="ECO:0000313" key="4">
    <source>
        <dbReference type="Proteomes" id="UP001175228"/>
    </source>
</evidence>
<reference evidence="3" key="1">
    <citation type="submission" date="2023-06" db="EMBL/GenBank/DDBJ databases">
        <authorList>
            <consortium name="Lawrence Berkeley National Laboratory"/>
            <person name="Ahrendt S."/>
            <person name="Sahu N."/>
            <person name="Indic B."/>
            <person name="Wong-Bajracharya J."/>
            <person name="Merenyi Z."/>
            <person name="Ke H.-M."/>
            <person name="Monk M."/>
            <person name="Kocsube S."/>
            <person name="Drula E."/>
            <person name="Lipzen A."/>
            <person name="Balint B."/>
            <person name="Henrissat B."/>
            <person name="Andreopoulos B."/>
            <person name="Martin F.M."/>
            <person name="Harder C.B."/>
            <person name="Rigling D."/>
            <person name="Ford K.L."/>
            <person name="Foster G.D."/>
            <person name="Pangilinan J."/>
            <person name="Papanicolaou A."/>
            <person name="Barry K."/>
            <person name="LaButti K."/>
            <person name="Viragh M."/>
            <person name="Koriabine M."/>
            <person name="Yan M."/>
            <person name="Riley R."/>
            <person name="Champramary S."/>
            <person name="Plett K.L."/>
            <person name="Tsai I.J."/>
            <person name="Slot J."/>
            <person name="Sipos G."/>
            <person name="Plett J."/>
            <person name="Nagy L.G."/>
            <person name="Grigoriev I.V."/>
        </authorList>
    </citation>
    <scope>NUCLEOTIDE SEQUENCE</scope>
    <source>
        <strain evidence="3">HWK02</strain>
    </source>
</reference>
<dbReference type="SUPFAM" id="SSF56112">
    <property type="entry name" value="Protein kinase-like (PK-like)"/>
    <property type="match status" value="1"/>
</dbReference>
<dbReference type="PANTHER" id="PTHR38248:SF2">
    <property type="entry name" value="FUNK1 11"/>
    <property type="match status" value="1"/>
</dbReference>
<dbReference type="EMBL" id="JAUEPU010000042">
    <property type="protein sequence ID" value="KAK0488048.1"/>
    <property type="molecule type" value="Genomic_DNA"/>
</dbReference>
<accession>A0AA39PRR3</accession>
<gene>
    <name evidence="3" type="ORF">EDD18DRAFT_1191921</name>
</gene>
<dbReference type="Proteomes" id="UP001175228">
    <property type="component" value="Unassembled WGS sequence"/>
</dbReference>
<evidence type="ECO:0000259" key="2">
    <source>
        <dbReference type="PROSITE" id="PS50011"/>
    </source>
</evidence>
<dbReference type="InterPro" id="IPR000719">
    <property type="entry name" value="Prot_kinase_dom"/>
</dbReference>
<feature type="domain" description="Protein kinase" evidence="2">
    <location>
        <begin position="184"/>
        <end position="559"/>
    </location>
</feature>
<dbReference type="AlphaFoldDB" id="A0AA39PRR3"/>
<dbReference type="PROSITE" id="PS50011">
    <property type="entry name" value="PROTEIN_KINASE_DOM"/>
    <property type="match status" value="1"/>
</dbReference>
<comment type="caution">
    <text evidence="3">The sequence shown here is derived from an EMBL/GenBank/DDBJ whole genome shotgun (WGS) entry which is preliminary data.</text>
</comment>
<dbReference type="PANTHER" id="PTHR38248">
    <property type="entry name" value="FUNK1 6"/>
    <property type="match status" value="1"/>
</dbReference>
<keyword evidence="4" id="KW-1185">Reference proteome</keyword>
<proteinExistence type="predicted"/>
<dbReference type="InterPro" id="IPR011009">
    <property type="entry name" value="Kinase-like_dom_sf"/>
</dbReference>
<evidence type="ECO:0000313" key="3">
    <source>
        <dbReference type="EMBL" id="KAK0488048.1"/>
    </source>
</evidence>
<name>A0AA39PRR3_9AGAR</name>
<protein>
    <recommendedName>
        <fullName evidence="2">Protein kinase domain-containing protein</fullName>
    </recommendedName>
</protein>